<dbReference type="InterPro" id="IPR047602">
    <property type="entry name" value="SPASM_CteB-like"/>
</dbReference>
<dbReference type="InterPro" id="IPR024025">
    <property type="entry name" value="SCIFF_rSAM_maturase"/>
</dbReference>
<dbReference type="PROSITE" id="PS01305">
    <property type="entry name" value="MOAA_NIFB_PQQE"/>
    <property type="match status" value="1"/>
</dbReference>
<dbReference type="EMBL" id="CP002048">
    <property type="protein sequence ID" value="ADI03071.1"/>
    <property type="molecule type" value="Genomic_DNA"/>
</dbReference>
<comment type="cofactor">
    <cofactor evidence="1">
        <name>[4Fe-4S] cluster</name>
        <dbReference type="ChEBI" id="CHEBI:49883"/>
    </cofactor>
</comment>
<dbReference type="eggNOG" id="COG0641">
    <property type="taxonomic scope" value="Bacteria"/>
</dbReference>
<protein>
    <submittedName>
        <fullName evidence="8">Radical SAM domain protein</fullName>
    </submittedName>
</protein>
<dbReference type="SFLD" id="SFLDG01386">
    <property type="entry name" value="main_SPASM_domain-containing"/>
    <property type="match status" value="1"/>
</dbReference>
<dbReference type="STRING" id="643648.Slip_2333"/>
<keyword evidence="5" id="KW-0408">Iron</keyword>
<dbReference type="InterPro" id="IPR023867">
    <property type="entry name" value="Sulphatase_maturase_rSAM"/>
</dbReference>
<dbReference type="CDD" id="cd01335">
    <property type="entry name" value="Radical_SAM"/>
    <property type="match status" value="1"/>
</dbReference>
<dbReference type="GO" id="GO:0051539">
    <property type="term" value="F:4 iron, 4 sulfur cluster binding"/>
    <property type="evidence" value="ECO:0007669"/>
    <property type="project" value="UniProtKB-KW"/>
</dbReference>
<evidence type="ECO:0000256" key="6">
    <source>
        <dbReference type="ARBA" id="ARBA00023014"/>
    </source>
</evidence>
<dbReference type="GO" id="GO:0046872">
    <property type="term" value="F:metal ion binding"/>
    <property type="evidence" value="ECO:0007669"/>
    <property type="project" value="UniProtKB-KW"/>
</dbReference>
<sequence>MLAPEGYDYSNNIHLFSMKGLKFALDVNSGAVSVLDDIGFRFLSELVLAGGNLEQARRRCLELACPQEIREAEAELQEARDRGYLFTAQEIPCFAFDEMPVKALCLNVAHKCNLRCRYCFAAQGSFGGEEMLMTSEVGQRAVDFLLANCGQVKNLEIDFFGGEPLLNLDVVRDTVRYGKKCADKLGKTINFTLTTNAVLLTEEIMDFLLAEHIALILSLDGRQEVNDACRVSSSGKGSYDLVLPRIQMAVAKNPHSYYVRGTFTKKNLDFGRDLEHLIECGFTNVSLEPAVGGAEGYAIGEADLPRVLHEYEQLAGILWDYYLRGKEVNFFHFNIDFERGPCLAKRVTGCGAGVEYLAVTPKGEIYPCHQFVGNQDYLMGDIYKGLRNTEVRGLFAENQLFFKEDCRTCWARHYCGGGCAANAYFENGDLKKPSQVSCAMQRKRIECAIWLETQKQLLAEETNHNIPR</sequence>
<dbReference type="InterPro" id="IPR000385">
    <property type="entry name" value="MoaA_NifB_PqqE_Fe-S-bd_CS"/>
</dbReference>
<dbReference type="OrthoDB" id="9808591at2"/>
<organism evidence="8 9">
    <name type="scientific">Syntrophothermus lipocalidus (strain DSM 12680 / TGB-C1)</name>
    <dbReference type="NCBI Taxonomy" id="643648"/>
    <lineage>
        <taxon>Bacteria</taxon>
        <taxon>Bacillati</taxon>
        <taxon>Bacillota</taxon>
        <taxon>Clostridia</taxon>
        <taxon>Eubacteriales</taxon>
        <taxon>Syntrophomonadaceae</taxon>
        <taxon>Syntrophothermus</taxon>
    </lineage>
</organism>
<dbReference type="Gene3D" id="3.20.20.70">
    <property type="entry name" value="Aldolase class I"/>
    <property type="match status" value="1"/>
</dbReference>
<keyword evidence="9" id="KW-1185">Reference proteome</keyword>
<dbReference type="Proteomes" id="UP000000378">
    <property type="component" value="Chromosome"/>
</dbReference>
<evidence type="ECO:0000256" key="2">
    <source>
        <dbReference type="ARBA" id="ARBA00022485"/>
    </source>
</evidence>
<reference evidence="9" key="1">
    <citation type="journal article" date="2010" name="Stand. Genomic Sci.">
        <title>Complete genome sequence of Syntrophothermus lipocalidus type strain (TGB-C1T).</title>
        <authorList>
            <consortium name="US DOE Joint Genome Institute (JGI-PGF)"/>
            <person name="Djao O."/>
            <person name="Zhang X."/>
            <person name="Lucas S."/>
            <person name="Lapidus A."/>
            <person name="Glavina Del Rio T."/>
            <person name="Nolan M."/>
            <person name="Tice H."/>
            <person name="Cheng J."/>
            <person name="Han C."/>
            <person name="Tapia R."/>
            <person name="Goodwin L."/>
            <person name="Pitluck S."/>
            <person name="Liolios K."/>
            <person name="Ivanova N."/>
            <person name="Mavromatis K."/>
            <person name="Mikhailova N."/>
            <person name="Ovchinnikova G."/>
            <person name="Pati A."/>
            <person name="Brambilla E."/>
            <person name="Chen A."/>
            <person name="Palaniappan K."/>
            <person name="Land M."/>
            <person name="Hauser L."/>
            <person name="Chang Y."/>
            <person name="Jeffries C."/>
            <person name="Rohde M."/>
            <person name="Sikorski J."/>
            <person name="Spring S."/>
            <person name="Goker M."/>
            <person name="Detter J."/>
            <person name="Woyke T."/>
            <person name="Bristow J."/>
            <person name="Eisen J."/>
            <person name="Markowitz V."/>
            <person name="Hugenholtz P."/>
            <person name="Kyrpides N."/>
            <person name="Klenk H."/>
        </authorList>
    </citation>
    <scope>NUCLEOTIDE SEQUENCE [LARGE SCALE GENOMIC DNA]</scope>
    <source>
        <strain evidence="9">DSM 12680 / TGB-C1</strain>
    </source>
</reference>
<evidence type="ECO:0000313" key="9">
    <source>
        <dbReference type="Proteomes" id="UP000000378"/>
    </source>
</evidence>
<dbReference type="SFLD" id="SFLDG01384">
    <property type="entry name" value="thioether_bond_formation_requi"/>
    <property type="match status" value="1"/>
</dbReference>
<dbReference type="GO" id="GO:0016491">
    <property type="term" value="F:oxidoreductase activity"/>
    <property type="evidence" value="ECO:0007669"/>
    <property type="project" value="InterPro"/>
</dbReference>
<evidence type="ECO:0000256" key="1">
    <source>
        <dbReference type="ARBA" id="ARBA00001966"/>
    </source>
</evidence>
<dbReference type="SFLD" id="SFLDS00029">
    <property type="entry name" value="Radical_SAM"/>
    <property type="match status" value="1"/>
</dbReference>
<keyword evidence="3" id="KW-0949">S-adenosyl-L-methionine</keyword>
<dbReference type="AlphaFoldDB" id="D7CK87"/>
<dbReference type="PANTHER" id="PTHR43273">
    <property type="entry name" value="ANAEROBIC SULFATASE-MATURATING ENZYME HOMOLOG ASLB-RELATED"/>
    <property type="match status" value="1"/>
</dbReference>
<accession>D7CK87</accession>
<dbReference type="RefSeq" id="WP_013176473.1">
    <property type="nucleotide sequence ID" value="NC_014220.1"/>
</dbReference>
<name>D7CK87_SYNLT</name>
<dbReference type="NCBIfam" id="TIGR03974">
    <property type="entry name" value="rSAM_six_Cys"/>
    <property type="match status" value="1"/>
</dbReference>
<dbReference type="SFLD" id="SFLDG01067">
    <property type="entry name" value="SPASM/twitch_domain_containing"/>
    <property type="match status" value="1"/>
</dbReference>
<evidence type="ECO:0000256" key="3">
    <source>
        <dbReference type="ARBA" id="ARBA00022691"/>
    </source>
</evidence>
<keyword evidence="6" id="KW-0411">Iron-sulfur</keyword>
<dbReference type="InterPro" id="IPR023885">
    <property type="entry name" value="4Fe4S-binding_SPASM_dom"/>
</dbReference>
<gene>
    <name evidence="8" type="ordered locus">Slip_2333</name>
</gene>
<keyword evidence="4" id="KW-0479">Metal-binding</keyword>
<dbReference type="InterPro" id="IPR058240">
    <property type="entry name" value="rSAM_sf"/>
</dbReference>
<feature type="domain" description="Radical SAM core" evidence="7">
    <location>
        <begin position="107"/>
        <end position="250"/>
    </location>
</feature>
<dbReference type="HOGENOM" id="CLU_009273_3_3_9"/>
<dbReference type="CDD" id="cd21124">
    <property type="entry name" value="SPASM_CteB-like"/>
    <property type="match status" value="1"/>
</dbReference>
<reference evidence="8 9" key="2">
    <citation type="journal article" date="2010" name="Stand. Genomic Sci.">
        <title>Complete genome sequence of Syntrophothermus lipocalidus type strain (TGB-C1).</title>
        <authorList>
            <person name="Djao O.D."/>
            <person name="Zhang X."/>
            <person name="Lucas S."/>
            <person name="Lapidus A."/>
            <person name="Del Rio T.G."/>
            <person name="Nolan M."/>
            <person name="Tice H."/>
            <person name="Cheng J.F."/>
            <person name="Han C."/>
            <person name="Tapia R."/>
            <person name="Goodwin L."/>
            <person name="Pitluck S."/>
            <person name="Liolios K."/>
            <person name="Ivanova N."/>
            <person name="Mavromatis K."/>
            <person name="Mikhailova N."/>
            <person name="Ovchinnikova G."/>
            <person name="Pati A."/>
            <person name="Brambilla E."/>
            <person name="Chen A."/>
            <person name="Palaniappan K."/>
            <person name="Land M."/>
            <person name="Hauser L."/>
            <person name="Chang Y.J."/>
            <person name="Jeffries C.D."/>
            <person name="Rohde M."/>
            <person name="Sikorski J."/>
            <person name="Spring S."/>
            <person name="Goker M."/>
            <person name="Detter J.C."/>
            <person name="Woyke T."/>
            <person name="Bristow J."/>
            <person name="Eisen J.A."/>
            <person name="Markowitz V."/>
            <person name="Hugenholtz P."/>
            <person name="Kyrpides N.C."/>
            <person name="Klenk H.P."/>
        </authorList>
    </citation>
    <scope>NUCLEOTIDE SEQUENCE [LARGE SCALE GENOMIC DNA]</scope>
    <source>
        <strain evidence="9">DSM 12680 / TGB-C1</strain>
    </source>
</reference>
<evidence type="ECO:0000313" key="8">
    <source>
        <dbReference type="EMBL" id="ADI03071.1"/>
    </source>
</evidence>
<dbReference type="KEGG" id="slp:Slip_2333"/>
<keyword evidence="2" id="KW-0004">4Fe-4S</keyword>
<evidence type="ECO:0000259" key="7">
    <source>
        <dbReference type="Pfam" id="PF04055"/>
    </source>
</evidence>
<proteinExistence type="predicted"/>
<dbReference type="PANTHER" id="PTHR43273:SF8">
    <property type="entry name" value="RADICAL SAM DOMAIN PROTEIN"/>
    <property type="match status" value="1"/>
</dbReference>
<dbReference type="InterPro" id="IPR013785">
    <property type="entry name" value="Aldolase_TIM"/>
</dbReference>
<dbReference type="InterPro" id="IPR007197">
    <property type="entry name" value="rSAM"/>
</dbReference>
<evidence type="ECO:0000256" key="4">
    <source>
        <dbReference type="ARBA" id="ARBA00022723"/>
    </source>
</evidence>
<dbReference type="NCBIfam" id="TIGR04085">
    <property type="entry name" value="rSAM_more_4Fe4S"/>
    <property type="match status" value="1"/>
</dbReference>
<evidence type="ECO:0000256" key="5">
    <source>
        <dbReference type="ARBA" id="ARBA00023004"/>
    </source>
</evidence>
<dbReference type="Pfam" id="PF04055">
    <property type="entry name" value="Radical_SAM"/>
    <property type="match status" value="1"/>
</dbReference>
<dbReference type="SUPFAM" id="SSF102114">
    <property type="entry name" value="Radical SAM enzymes"/>
    <property type="match status" value="1"/>
</dbReference>